<dbReference type="InterPro" id="IPR058625">
    <property type="entry name" value="MdtA-like_BSH"/>
</dbReference>
<dbReference type="InterPro" id="IPR006143">
    <property type="entry name" value="RND_pump_MFP"/>
</dbReference>
<evidence type="ECO:0000313" key="9">
    <source>
        <dbReference type="Proteomes" id="UP000717752"/>
    </source>
</evidence>
<dbReference type="Gene3D" id="2.40.420.20">
    <property type="match status" value="1"/>
</dbReference>
<comment type="caution">
    <text evidence="8">The sequence shown here is derived from an EMBL/GenBank/DDBJ whole genome shotgun (WGS) entry which is preliminary data.</text>
</comment>
<dbReference type="InterPro" id="IPR058624">
    <property type="entry name" value="MdtA-like_HH"/>
</dbReference>
<proteinExistence type="inferred from homology"/>
<keyword evidence="3" id="KW-1133">Transmembrane helix</keyword>
<dbReference type="InterPro" id="IPR058627">
    <property type="entry name" value="MdtA-like_C"/>
</dbReference>
<accession>A0ABS7GMS8</accession>
<feature type="domain" description="Multidrug resistance protein MdtA-like beta-barrel" evidence="6">
    <location>
        <begin position="235"/>
        <end position="298"/>
    </location>
</feature>
<evidence type="ECO:0000259" key="4">
    <source>
        <dbReference type="Pfam" id="PF25876"/>
    </source>
</evidence>
<feature type="domain" description="Multidrug resistance protein MdtA-like barrel-sandwich hybrid" evidence="5">
    <location>
        <begin position="69"/>
        <end position="206"/>
    </location>
</feature>
<keyword evidence="3" id="KW-0472">Membrane</keyword>
<dbReference type="PANTHER" id="PTHR30158">
    <property type="entry name" value="ACRA/E-RELATED COMPONENT OF DRUG EFFLUX TRANSPORTER"/>
    <property type="match status" value="1"/>
</dbReference>
<dbReference type="RefSeq" id="WP_220332631.1">
    <property type="nucleotide sequence ID" value="NZ_JAEUAK010000001.1"/>
</dbReference>
<dbReference type="Pfam" id="PF25917">
    <property type="entry name" value="BSH_RND"/>
    <property type="match status" value="1"/>
</dbReference>
<evidence type="ECO:0000256" key="1">
    <source>
        <dbReference type="ARBA" id="ARBA00004196"/>
    </source>
</evidence>
<evidence type="ECO:0000256" key="2">
    <source>
        <dbReference type="ARBA" id="ARBA00009477"/>
    </source>
</evidence>
<protein>
    <submittedName>
        <fullName evidence="8">Efflux RND transporter periplasmic adaptor subunit</fullName>
    </submittedName>
</protein>
<evidence type="ECO:0000259" key="7">
    <source>
        <dbReference type="Pfam" id="PF25967"/>
    </source>
</evidence>
<dbReference type="Proteomes" id="UP000717752">
    <property type="component" value="Unassembled WGS sequence"/>
</dbReference>
<feature type="transmembrane region" description="Helical" evidence="3">
    <location>
        <begin position="7"/>
        <end position="27"/>
    </location>
</feature>
<dbReference type="Gene3D" id="1.10.287.470">
    <property type="entry name" value="Helix hairpin bin"/>
    <property type="match status" value="1"/>
</dbReference>
<dbReference type="SUPFAM" id="SSF111369">
    <property type="entry name" value="HlyD-like secretion proteins"/>
    <property type="match status" value="1"/>
</dbReference>
<reference evidence="8 9" key="1">
    <citation type="journal article" date="2021" name="MBio">
        <title>Poor Competitiveness of Bradyrhizobium in Pigeon Pea Root Colonization in Indian Soils.</title>
        <authorList>
            <person name="Chalasani D."/>
            <person name="Basu A."/>
            <person name="Pullabhotla S.V.S.R.N."/>
            <person name="Jorrin B."/>
            <person name="Neal A.L."/>
            <person name="Poole P.S."/>
            <person name="Podile A.R."/>
            <person name="Tkacz A."/>
        </authorList>
    </citation>
    <scope>NUCLEOTIDE SEQUENCE [LARGE SCALE GENOMIC DNA]</scope>
    <source>
        <strain evidence="8 9">HU56</strain>
    </source>
</reference>
<dbReference type="NCBIfam" id="TIGR01730">
    <property type="entry name" value="RND_mfp"/>
    <property type="match status" value="1"/>
</dbReference>
<dbReference type="Gene3D" id="2.40.30.170">
    <property type="match status" value="1"/>
</dbReference>
<keyword evidence="3" id="KW-0812">Transmembrane</keyword>
<keyword evidence="9" id="KW-1185">Reference proteome</keyword>
<evidence type="ECO:0000313" key="8">
    <source>
        <dbReference type="EMBL" id="MBW9051092.1"/>
    </source>
</evidence>
<feature type="domain" description="Multidrug resistance protein MdtA-like C-terminal permuted SH3" evidence="7">
    <location>
        <begin position="303"/>
        <end position="362"/>
    </location>
</feature>
<dbReference type="Pfam" id="PF25876">
    <property type="entry name" value="HH_MFP_RND"/>
    <property type="match status" value="1"/>
</dbReference>
<dbReference type="Pfam" id="PF25944">
    <property type="entry name" value="Beta-barrel_RND"/>
    <property type="match status" value="1"/>
</dbReference>
<dbReference type="InterPro" id="IPR058626">
    <property type="entry name" value="MdtA-like_b-barrel"/>
</dbReference>
<comment type="subcellular location">
    <subcellularLocation>
        <location evidence="1">Cell envelope</location>
    </subcellularLocation>
</comment>
<sequence>MSIELKHVIVPVASAMVLAGGFTWLGFKDAKPARAQESASAPNVEVSLARKEQITEWKSFSGRIEAVDEVEVRPLVSGAITAIHFSDGDLVKKDAPLFTIDQGPYRAELDRALGEQAAAETAAEFARTDFERAEKLVRTAGLSQRDFDLRKQAMQENVAKLLIANAAVASAKINLDRTVIRAPIEGRVSRAELTVGNVVQAGNMTAPLTRIVSVSKAYAAFDADEQSYLTFMKGRNGHPVEVQLGLADEGEFPRRGIVVSVDNSMDVKTGTIRVRALFDNSDGVLIPGLYAKIRMPAGSPSEAVLVSAKAIGTDQDKKYVFVVDDKNTVSYREIYLGSEQGTYRIVRQGLAEGDRVVVAGAQAVRPGETVTVEQSDGDNQ</sequence>
<dbReference type="Pfam" id="PF25967">
    <property type="entry name" value="RND-MFP_C"/>
    <property type="match status" value="1"/>
</dbReference>
<evidence type="ECO:0000259" key="6">
    <source>
        <dbReference type="Pfam" id="PF25944"/>
    </source>
</evidence>
<comment type="similarity">
    <text evidence="2">Belongs to the membrane fusion protein (MFP) (TC 8.A.1) family.</text>
</comment>
<organism evidence="8 9">
    <name type="scientific">Rhizobium mesosinicum</name>
    <dbReference type="NCBI Taxonomy" id="335017"/>
    <lineage>
        <taxon>Bacteria</taxon>
        <taxon>Pseudomonadati</taxon>
        <taxon>Pseudomonadota</taxon>
        <taxon>Alphaproteobacteria</taxon>
        <taxon>Hyphomicrobiales</taxon>
        <taxon>Rhizobiaceae</taxon>
        <taxon>Rhizobium/Agrobacterium group</taxon>
        <taxon>Rhizobium</taxon>
    </lineage>
</organism>
<name>A0ABS7GMS8_9HYPH</name>
<dbReference type="PANTHER" id="PTHR30158:SF10">
    <property type="entry name" value="CATION EFFLUX PUMP"/>
    <property type="match status" value="1"/>
</dbReference>
<evidence type="ECO:0000259" key="5">
    <source>
        <dbReference type="Pfam" id="PF25917"/>
    </source>
</evidence>
<gene>
    <name evidence="8" type="ORF">JNB85_01545</name>
</gene>
<dbReference type="EMBL" id="JAEUAK010000001">
    <property type="protein sequence ID" value="MBW9051092.1"/>
    <property type="molecule type" value="Genomic_DNA"/>
</dbReference>
<feature type="domain" description="Multidrug resistance protein MdtA-like alpha-helical hairpin" evidence="4">
    <location>
        <begin position="109"/>
        <end position="178"/>
    </location>
</feature>
<evidence type="ECO:0000256" key="3">
    <source>
        <dbReference type="SAM" id="Phobius"/>
    </source>
</evidence>
<dbReference type="Gene3D" id="2.40.50.100">
    <property type="match status" value="1"/>
</dbReference>